<organism evidence="2 3">
    <name type="scientific">Wohlfahrtiimonas larvae</name>
    <dbReference type="NCBI Taxonomy" id="1157986"/>
    <lineage>
        <taxon>Bacteria</taxon>
        <taxon>Pseudomonadati</taxon>
        <taxon>Pseudomonadota</taxon>
        <taxon>Gammaproteobacteria</taxon>
        <taxon>Cardiobacteriales</taxon>
        <taxon>Ignatzschineriaceae</taxon>
        <taxon>Wohlfahrtiimonas</taxon>
    </lineage>
</organism>
<evidence type="ECO:0000256" key="1">
    <source>
        <dbReference type="SAM" id="Phobius"/>
    </source>
</evidence>
<feature type="transmembrane region" description="Helical" evidence="1">
    <location>
        <begin position="180"/>
        <end position="205"/>
    </location>
</feature>
<keyword evidence="1" id="KW-0812">Transmembrane</keyword>
<dbReference type="Proteomes" id="UP001500631">
    <property type="component" value="Unassembled WGS sequence"/>
</dbReference>
<evidence type="ECO:0000313" key="2">
    <source>
        <dbReference type="EMBL" id="GAA5101485.1"/>
    </source>
</evidence>
<dbReference type="EMBL" id="BAABKE010000005">
    <property type="protein sequence ID" value="GAA5101485.1"/>
    <property type="molecule type" value="Genomic_DNA"/>
</dbReference>
<keyword evidence="1" id="KW-1133">Transmembrane helix</keyword>
<name>A0ABP9MTE9_9GAMM</name>
<comment type="caution">
    <text evidence="2">The sequence shown here is derived from an EMBL/GenBank/DDBJ whole genome shotgun (WGS) entry which is preliminary data.</text>
</comment>
<keyword evidence="3" id="KW-1185">Reference proteome</keyword>
<sequence length="368" mass="39410">MYKIIQMAFAFIGVIVGAGFASGNEILQYFTSFGAWGTAGAVLSTGLFAYLGMMLMQMGSRLQTQSHDEAIYKLSGKFMGVAVDYIIIFTLFGVGVVMVAGAGSMLNQQYGAPNWVGSLIMTVLVVSTVLLPIQRVIALIAAITPFLIIALAIICTYSLFTSHASLEELEPIATSVKSSLPNWFISAINYVSFNVAVGAGMSLVMGGSEKNENIAKWGGLLGGLGVGVLILIAHYAIFLNIKDVKDMSLPLLKIIQDISPVLGIMMTVVLFGMIYNTGVAMYYAFVARFTVMQTKRSYIFAIGTGLVGFIASFVGFTGLVAYFYPLIGYLGLLLIAILVAAPFRIKKASKVEQHNTNDDAEVLGVPTV</sequence>
<dbReference type="RefSeq" id="WP_077925680.1">
    <property type="nucleotide sequence ID" value="NZ_BAABKE010000005.1"/>
</dbReference>
<dbReference type="PANTHER" id="PTHR37814">
    <property type="entry name" value="CONSERVED MEMBRANE PROTEIN"/>
    <property type="match status" value="1"/>
</dbReference>
<dbReference type="PANTHER" id="PTHR37814:SF1">
    <property type="entry name" value="MEMBRANE PROTEIN"/>
    <property type="match status" value="1"/>
</dbReference>
<feature type="transmembrane region" description="Helical" evidence="1">
    <location>
        <begin position="322"/>
        <end position="343"/>
    </location>
</feature>
<feature type="transmembrane region" description="Helical" evidence="1">
    <location>
        <begin position="297"/>
        <end position="316"/>
    </location>
</feature>
<protein>
    <submittedName>
        <fullName evidence="2">Membrane protein</fullName>
    </submittedName>
</protein>
<gene>
    <name evidence="2" type="ORF">GCM10023338_17550</name>
</gene>
<reference evidence="3" key="1">
    <citation type="journal article" date="2019" name="Int. J. Syst. Evol. Microbiol.">
        <title>The Global Catalogue of Microorganisms (GCM) 10K type strain sequencing project: providing services to taxonomists for standard genome sequencing and annotation.</title>
        <authorList>
            <consortium name="The Broad Institute Genomics Platform"/>
            <consortium name="The Broad Institute Genome Sequencing Center for Infectious Disease"/>
            <person name="Wu L."/>
            <person name="Ma J."/>
        </authorList>
    </citation>
    <scope>NUCLEOTIDE SEQUENCE [LARGE SCALE GENOMIC DNA]</scope>
    <source>
        <strain evidence="3">JCM 18424</strain>
    </source>
</reference>
<evidence type="ECO:0000313" key="3">
    <source>
        <dbReference type="Proteomes" id="UP001500631"/>
    </source>
</evidence>
<feature type="transmembrane region" description="Helical" evidence="1">
    <location>
        <begin position="112"/>
        <end position="131"/>
    </location>
</feature>
<keyword evidence="1" id="KW-0472">Membrane</keyword>
<feature type="transmembrane region" description="Helical" evidence="1">
    <location>
        <begin position="217"/>
        <end position="241"/>
    </location>
</feature>
<feature type="transmembrane region" description="Helical" evidence="1">
    <location>
        <begin position="261"/>
        <end position="285"/>
    </location>
</feature>
<feature type="transmembrane region" description="Helical" evidence="1">
    <location>
        <begin position="82"/>
        <end position="106"/>
    </location>
</feature>
<dbReference type="InterPro" id="IPR038728">
    <property type="entry name" value="YkvI-like"/>
</dbReference>
<accession>A0ABP9MTE9</accession>
<proteinExistence type="predicted"/>
<feature type="transmembrane region" description="Helical" evidence="1">
    <location>
        <begin position="138"/>
        <end position="160"/>
    </location>
</feature>
<feature type="transmembrane region" description="Helical" evidence="1">
    <location>
        <begin position="33"/>
        <end position="53"/>
    </location>
</feature>